<dbReference type="Proteomes" id="UP001336835">
    <property type="component" value="Unassembled WGS sequence"/>
</dbReference>
<sequence>MYSYFRRLYLLPFTFCLIALWSACTRLPNVQGRGETMLQGVWNQDSVANAKDLLSYTQHHFKISCDSFYVDLTTHSKVNYYSDSCFNNGVWKEYAKGTYAVKGDTLILNGTFTKANYKQKVSGCYRSGRYLNNFKIISSSGSRLVLENLADQRECVLELKQAITCVPKEL</sequence>
<evidence type="ECO:0000313" key="1">
    <source>
        <dbReference type="EMBL" id="MEE1946241.1"/>
    </source>
</evidence>
<evidence type="ECO:0000313" key="2">
    <source>
        <dbReference type="Proteomes" id="UP001336835"/>
    </source>
</evidence>
<comment type="caution">
    <text evidence="1">The sequence shown here is derived from an EMBL/GenBank/DDBJ whole genome shotgun (WGS) entry which is preliminary data.</text>
</comment>
<organism evidence="1 2">
    <name type="scientific">Pedobacter albus</name>
    <dbReference type="NCBI Taxonomy" id="3113905"/>
    <lineage>
        <taxon>Bacteria</taxon>
        <taxon>Pseudomonadati</taxon>
        <taxon>Bacteroidota</taxon>
        <taxon>Sphingobacteriia</taxon>
        <taxon>Sphingobacteriales</taxon>
        <taxon>Sphingobacteriaceae</taxon>
        <taxon>Pedobacter</taxon>
    </lineage>
</organism>
<reference evidence="1 2" key="1">
    <citation type="submission" date="2024-01" db="EMBL/GenBank/DDBJ databases">
        <title>Pedobacter sp. nov., isolated from fresh soil.</title>
        <authorList>
            <person name="Le N.T.T."/>
        </authorList>
    </citation>
    <scope>NUCLEOTIDE SEQUENCE [LARGE SCALE GENOMIC DNA]</scope>
    <source>
        <strain evidence="1 2">KR3-3</strain>
    </source>
</reference>
<dbReference type="EMBL" id="JAZDQT010000002">
    <property type="protein sequence ID" value="MEE1946241.1"/>
    <property type="molecule type" value="Genomic_DNA"/>
</dbReference>
<accession>A0ABU7IAD5</accession>
<keyword evidence="2" id="KW-1185">Reference proteome</keyword>
<dbReference type="RefSeq" id="WP_330108549.1">
    <property type="nucleotide sequence ID" value="NZ_JAZDQT010000002.1"/>
</dbReference>
<name>A0ABU7IAD5_9SPHI</name>
<dbReference type="PROSITE" id="PS51257">
    <property type="entry name" value="PROKAR_LIPOPROTEIN"/>
    <property type="match status" value="1"/>
</dbReference>
<gene>
    <name evidence="1" type="ORF">VRU48_14045</name>
</gene>
<protein>
    <submittedName>
        <fullName evidence="1">Fumarate hydratase</fullName>
    </submittedName>
</protein>
<proteinExistence type="predicted"/>